<evidence type="ECO:0000313" key="3">
    <source>
        <dbReference type="EMBL" id="WYJ79920.1"/>
    </source>
</evidence>
<dbReference type="Pfam" id="PF00271">
    <property type="entry name" value="Helicase_C"/>
    <property type="match status" value="1"/>
</dbReference>
<dbReference type="InterPro" id="IPR027417">
    <property type="entry name" value="P-loop_NTPase"/>
</dbReference>
<proteinExistence type="predicted"/>
<dbReference type="Gene3D" id="3.40.50.300">
    <property type="entry name" value="P-loop containing nucleotide triphosphate hydrolases"/>
    <property type="match status" value="2"/>
</dbReference>
<organism evidence="3 4">
    <name type="scientific">Candidatus Enterococcus mangumiae</name>
    <dbReference type="NCBI Taxonomy" id="2230878"/>
    <lineage>
        <taxon>Bacteria</taxon>
        <taxon>Bacillati</taxon>
        <taxon>Bacillota</taxon>
        <taxon>Bacilli</taxon>
        <taxon>Lactobacillales</taxon>
        <taxon>Enterococcaceae</taxon>
        <taxon>Enterococcus</taxon>
    </lineage>
</organism>
<feature type="domain" description="Helicase ATP-binding" evidence="1">
    <location>
        <begin position="31"/>
        <end position="201"/>
    </location>
</feature>
<dbReference type="Proteomes" id="UP000664360">
    <property type="component" value="Chromosome"/>
</dbReference>
<gene>
    <name evidence="3" type="ORF">DOK79_001473</name>
</gene>
<dbReference type="PANTHER" id="PTHR47396">
    <property type="entry name" value="TYPE I RESTRICTION ENZYME ECOKI R PROTEIN"/>
    <property type="match status" value="1"/>
</dbReference>
<evidence type="ECO:0000259" key="2">
    <source>
        <dbReference type="PROSITE" id="PS51194"/>
    </source>
</evidence>
<evidence type="ECO:0008006" key="5">
    <source>
        <dbReference type="Google" id="ProtNLM"/>
    </source>
</evidence>
<dbReference type="PROSITE" id="PS51194">
    <property type="entry name" value="HELICASE_CTER"/>
    <property type="match status" value="1"/>
</dbReference>
<accession>A0ABZ2SW08</accession>
<dbReference type="PROSITE" id="PS51192">
    <property type="entry name" value="HELICASE_ATP_BIND_1"/>
    <property type="match status" value="1"/>
</dbReference>
<dbReference type="InterPro" id="IPR001650">
    <property type="entry name" value="Helicase_C-like"/>
</dbReference>
<dbReference type="RefSeq" id="WP_206854248.1">
    <property type="nucleotide sequence ID" value="NZ_CP147250.1"/>
</dbReference>
<reference evidence="3 4" key="2">
    <citation type="submission" date="2024-03" db="EMBL/GenBank/DDBJ databases">
        <title>The Genome Sequence of Enterococcus sp. DIV1094.</title>
        <authorList>
            <consortium name="The Broad Institute Genomics Platform"/>
            <consortium name="The Broad Institute Microbial Omics Core"/>
            <consortium name="The Broad Institute Genomic Center for Infectious Diseases"/>
            <person name="Earl A."/>
            <person name="Manson A."/>
            <person name="Gilmore M."/>
            <person name="Schwartman J."/>
            <person name="Shea T."/>
            <person name="Abouelleil A."/>
            <person name="Cao P."/>
            <person name="Chapman S."/>
            <person name="Cusick C."/>
            <person name="Young S."/>
            <person name="Neafsey D."/>
            <person name="Nusbaum C."/>
            <person name="Birren B."/>
        </authorList>
    </citation>
    <scope>NUCLEOTIDE SEQUENCE [LARGE SCALE GENOMIC DNA]</scope>
    <source>
        <strain evidence="3 4">DIV1094</strain>
    </source>
</reference>
<sequence>MDCLFDIPVNIENNNKLRKPQIEAYMAAKSFFSDENNKEALVVLPTGTGKSGLIAISPFGVAKKRVLVITPGIVTKASVIKTLHPLDKNFWLTYDVIFNPKNLPAIEEYTSDMLDSSLNKLDIVVTNVQQLNQSNSNSLINRVDNDFFDLIIVDEAHHSVADSWKKALAYFNDAKVLHVTGTPYRGDHQELPGKEIHNTPLSEVMALKYVKGLRKKTINSSQLFFTIPESDIPLTKEEVLVLKEKEWVERSISLSESCSKEVIGETINQLNEIKTISTKVPHKILAIACSIKHAEDLKNWYEEKGMSAEIVHSDMKPDSLEKAFQRIESHQCNVVVSVNMLMEGYDHKYLTVLGLFRPYRSKNAFAQVVGRVLRSIPDSEIVNFDIDNNAVVVFHEEIGLNSMWEDFSSEVEKSKKIPVKEYTVSDREYVQREILYANVTVDDHYLSDEDSYLKEVDFNKLFEEARNKTKQEKETRRKQLEGLGIPDNQIEAMLSGLEKEITEKSSLEIDELLITKRPEDVRRRTREFLFKNANETAAALLFEYGIPEQGNELVPVFNRFFSGALTVSDKNNGIIVRFINSKLSRKFGPVKNREPETLLASKEYAQNQLVPEIRRLLDNVR</sequence>
<name>A0ABZ2SW08_9ENTE</name>
<reference evidence="3 4" key="1">
    <citation type="submission" date="2021-03" db="EMBL/GenBank/DDBJ databases">
        <authorList>
            <person name="Gilmore M.S."/>
            <person name="Schwartzman J."/>
            <person name="Van Tyne D."/>
            <person name="Martin M."/>
            <person name="Earl A.M."/>
            <person name="Manson A.L."/>
            <person name="Straub T."/>
            <person name="Salamzade R."/>
            <person name="Saavedra J."/>
            <person name="Lebreton F."/>
            <person name="Prichula J."/>
            <person name="Schaufler K."/>
            <person name="Gaca A."/>
            <person name="Sgardioli B."/>
            <person name="Wagenaar J."/>
            <person name="Strong T."/>
        </authorList>
    </citation>
    <scope>NUCLEOTIDE SEQUENCE [LARGE SCALE GENOMIC DNA]</scope>
    <source>
        <strain evidence="3 4">DIV1094</strain>
    </source>
</reference>
<evidence type="ECO:0000259" key="1">
    <source>
        <dbReference type="PROSITE" id="PS51192"/>
    </source>
</evidence>
<dbReference type="InterPro" id="IPR014001">
    <property type="entry name" value="Helicase_ATP-bd"/>
</dbReference>
<dbReference type="PANTHER" id="PTHR47396:SF1">
    <property type="entry name" value="ATP-DEPENDENT HELICASE IRC3-RELATED"/>
    <property type="match status" value="1"/>
</dbReference>
<dbReference type="Pfam" id="PF04851">
    <property type="entry name" value="ResIII"/>
    <property type="match status" value="1"/>
</dbReference>
<dbReference type="SMART" id="SM00487">
    <property type="entry name" value="DEXDc"/>
    <property type="match status" value="1"/>
</dbReference>
<dbReference type="InterPro" id="IPR050742">
    <property type="entry name" value="Helicase_Restrict-Modif_Enz"/>
</dbReference>
<dbReference type="InterPro" id="IPR006935">
    <property type="entry name" value="Helicase/UvrB_N"/>
</dbReference>
<dbReference type="SUPFAM" id="SSF52540">
    <property type="entry name" value="P-loop containing nucleoside triphosphate hydrolases"/>
    <property type="match status" value="1"/>
</dbReference>
<dbReference type="SMART" id="SM00490">
    <property type="entry name" value="HELICc"/>
    <property type="match status" value="1"/>
</dbReference>
<dbReference type="EMBL" id="CP147250">
    <property type="protein sequence ID" value="WYJ79920.1"/>
    <property type="molecule type" value="Genomic_DNA"/>
</dbReference>
<protein>
    <recommendedName>
        <fullName evidence="5">Helicase</fullName>
    </recommendedName>
</protein>
<keyword evidence="4" id="KW-1185">Reference proteome</keyword>
<feature type="domain" description="Helicase C-terminal" evidence="2">
    <location>
        <begin position="272"/>
        <end position="425"/>
    </location>
</feature>
<evidence type="ECO:0000313" key="4">
    <source>
        <dbReference type="Proteomes" id="UP000664360"/>
    </source>
</evidence>